<feature type="region of interest" description="Disordered" evidence="1">
    <location>
        <begin position="46"/>
        <end position="113"/>
    </location>
</feature>
<feature type="transmembrane region" description="Helical" evidence="2">
    <location>
        <begin position="118"/>
        <end position="139"/>
    </location>
</feature>
<keyword evidence="2" id="KW-0472">Membrane</keyword>
<feature type="compositionally biased region" description="Pro residues" evidence="1">
    <location>
        <begin position="101"/>
        <end position="110"/>
    </location>
</feature>
<sequence>MDSAFSSLGFVIFGISISFYAFIVQSLTQNGNNGAELAPPAYWVSSPPSPPTPPLLSPYPPPPPSQSKTLRPGALPPHPNNRPNVRRPPPPHRRHHHRRPPPPPPPPPPHTMNAGKKVGLLFVGIAAIMQVGVVGFLVIKRRQLLKSDDRYESCS</sequence>
<comment type="caution">
    <text evidence="3">The sequence shown here is derived from an EMBL/GenBank/DDBJ whole genome shotgun (WGS) entry which is preliminary data.</text>
</comment>
<dbReference type="PANTHER" id="PTHR36721:SF1">
    <property type="entry name" value="OS04G0446401 PROTEIN"/>
    <property type="match status" value="1"/>
</dbReference>
<feature type="compositionally biased region" description="Pro residues" evidence="1">
    <location>
        <begin position="47"/>
        <end position="65"/>
    </location>
</feature>
<reference evidence="3 4" key="1">
    <citation type="submission" date="2018-09" db="EMBL/GenBank/DDBJ databases">
        <title>A high-quality reference genome of wild soybean provides a powerful tool to mine soybean genomes.</title>
        <authorList>
            <person name="Xie M."/>
            <person name="Chung C.Y.L."/>
            <person name="Li M.-W."/>
            <person name="Wong F.-L."/>
            <person name="Chan T.-F."/>
            <person name="Lam H.-M."/>
        </authorList>
    </citation>
    <scope>NUCLEOTIDE SEQUENCE [LARGE SCALE GENOMIC DNA]</scope>
    <source>
        <strain evidence="4">cv. W05</strain>
        <tissue evidence="3">Hypocotyl of etiolated seedlings</tissue>
    </source>
</reference>
<accession>A0A445GCR0</accession>
<keyword evidence="2" id="KW-1133">Transmembrane helix</keyword>
<keyword evidence="2" id="KW-0812">Transmembrane</keyword>
<evidence type="ECO:0000256" key="1">
    <source>
        <dbReference type="SAM" id="MobiDB-lite"/>
    </source>
</evidence>
<keyword evidence="4" id="KW-1185">Reference proteome</keyword>
<dbReference type="EMBL" id="QZWG01000016">
    <property type="protein sequence ID" value="RZB58965.1"/>
    <property type="molecule type" value="Genomic_DNA"/>
</dbReference>
<evidence type="ECO:0000313" key="3">
    <source>
        <dbReference type="EMBL" id="RZB58965.1"/>
    </source>
</evidence>
<feature type="compositionally biased region" description="Basic residues" evidence="1">
    <location>
        <begin position="89"/>
        <end position="100"/>
    </location>
</feature>
<proteinExistence type="predicted"/>
<evidence type="ECO:0000313" key="4">
    <source>
        <dbReference type="Proteomes" id="UP000289340"/>
    </source>
</evidence>
<protein>
    <submittedName>
        <fullName evidence="3">Uncharacterized protein</fullName>
    </submittedName>
</protein>
<dbReference type="PANTHER" id="PTHR36721">
    <property type="entry name" value="PROLINE-RICH FAMILY PROTEIN"/>
    <property type="match status" value="1"/>
</dbReference>
<dbReference type="Proteomes" id="UP000289340">
    <property type="component" value="Chromosome 16"/>
</dbReference>
<dbReference type="AlphaFoldDB" id="A0A445GCR0"/>
<feature type="transmembrane region" description="Helical" evidence="2">
    <location>
        <begin position="7"/>
        <end position="27"/>
    </location>
</feature>
<organism evidence="3 4">
    <name type="scientific">Glycine soja</name>
    <name type="common">Wild soybean</name>
    <dbReference type="NCBI Taxonomy" id="3848"/>
    <lineage>
        <taxon>Eukaryota</taxon>
        <taxon>Viridiplantae</taxon>
        <taxon>Streptophyta</taxon>
        <taxon>Embryophyta</taxon>
        <taxon>Tracheophyta</taxon>
        <taxon>Spermatophyta</taxon>
        <taxon>Magnoliopsida</taxon>
        <taxon>eudicotyledons</taxon>
        <taxon>Gunneridae</taxon>
        <taxon>Pentapetalae</taxon>
        <taxon>rosids</taxon>
        <taxon>fabids</taxon>
        <taxon>Fabales</taxon>
        <taxon>Fabaceae</taxon>
        <taxon>Papilionoideae</taxon>
        <taxon>50 kb inversion clade</taxon>
        <taxon>NPAAA clade</taxon>
        <taxon>indigoferoid/millettioid clade</taxon>
        <taxon>Phaseoleae</taxon>
        <taxon>Glycine</taxon>
        <taxon>Glycine subgen. Soja</taxon>
    </lineage>
</organism>
<evidence type="ECO:0000256" key="2">
    <source>
        <dbReference type="SAM" id="Phobius"/>
    </source>
</evidence>
<gene>
    <name evidence="3" type="ORF">D0Y65_042321</name>
</gene>
<name>A0A445GCR0_GLYSO</name>
<dbReference type="Gramene" id="XM_028349994.1">
    <property type="protein sequence ID" value="XP_028205795.1"/>
    <property type="gene ID" value="LOC114389346"/>
</dbReference>